<feature type="domain" description="Metallo-beta-lactamase" evidence="1">
    <location>
        <begin position="87"/>
        <end position="289"/>
    </location>
</feature>
<protein>
    <submittedName>
        <fullName evidence="2">Pyrroloquinoline quinone biosynthesis protein PqqB</fullName>
    </submittedName>
</protein>
<organism evidence="2 3">
    <name type="scientific">Poritiphilus flavus</name>
    <dbReference type="NCBI Taxonomy" id="2697053"/>
    <lineage>
        <taxon>Bacteria</taxon>
        <taxon>Pseudomonadati</taxon>
        <taxon>Bacteroidota</taxon>
        <taxon>Flavobacteriia</taxon>
        <taxon>Flavobacteriales</taxon>
        <taxon>Flavobacteriaceae</taxon>
        <taxon>Poritiphilus</taxon>
    </lineage>
</organism>
<sequence>MRFLKLLLILCLFCCKEKTEKTVQNSHFTLIPSTASPYIQVLGTVQDAGSPQLGCTRDCCKDLFLDPDETRKAVSLALVDPEFGKSYLFEATPDIGLQLRVLKEDAPIALNEIPNGIFLTHAHIGHYSGLQFFGMEAANTNGAKVFAMPRMQNFLKNNGPWSQLVSRGNIKIQALQDRETIVLGPNLSVTPFTVPHRDEYSETVGYRIKGSEKSVLFIPDIDKWSRWDQDIIKLISEVDYAFLDATFFSTEEVGHRDISEIPHPLVSESLDLFKELEPKEKEKVFFIHFNHTNPLLDSESPEAKMVMENGFGIAQFKQRITL</sequence>
<dbReference type="PANTHER" id="PTHR42663:SF6">
    <property type="entry name" value="HYDROLASE C777.06C-RELATED"/>
    <property type="match status" value="1"/>
</dbReference>
<proteinExistence type="predicted"/>
<comment type="caution">
    <text evidence="2">The sequence shown here is derived from an EMBL/GenBank/DDBJ whole genome shotgun (WGS) entry which is preliminary data.</text>
</comment>
<dbReference type="SUPFAM" id="SSF56281">
    <property type="entry name" value="Metallo-hydrolase/oxidoreductase"/>
    <property type="match status" value="1"/>
</dbReference>
<evidence type="ECO:0000313" key="3">
    <source>
        <dbReference type="Proteomes" id="UP000475249"/>
    </source>
</evidence>
<dbReference type="EMBL" id="WXYO01000001">
    <property type="protein sequence ID" value="NAS11024.1"/>
    <property type="molecule type" value="Genomic_DNA"/>
</dbReference>
<evidence type="ECO:0000259" key="1">
    <source>
        <dbReference type="Pfam" id="PF12706"/>
    </source>
</evidence>
<dbReference type="RefSeq" id="WP_161433948.1">
    <property type="nucleotide sequence ID" value="NZ_WXYO01000001.1"/>
</dbReference>
<dbReference type="PANTHER" id="PTHR42663">
    <property type="entry name" value="HYDROLASE C777.06C-RELATED-RELATED"/>
    <property type="match status" value="1"/>
</dbReference>
<dbReference type="InterPro" id="IPR001279">
    <property type="entry name" value="Metallo-B-lactamas"/>
</dbReference>
<reference evidence="2 3" key="1">
    <citation type="submission" date="2020-01" db="EMBL/GenBank/DDBJ databases">
        <title>Bacteria diversity of Porities sp.</title>
        <authorList>
            <person name="Wang G."/>
        </authorList>
    </citation>
    <scope>NUCLEOTIDE SEQUENCE [LARGE SCALE GENOMIC DNA]</scope>
    <source>
        <strain evidence="2 3">R33</strain>
    </source>
</reference>
<name>A0A6L9E8P7_9FLAO</name>
<dbReference type="InterPro" id="IPR036866">
    <property type="entry name" value="RibonucZ/Hydroxyglut_hydro"/>
</dbReference>
<keyword evidence="3" id="KW-1185">Reference proteome</keyword>
<accession>A0A6L9E8P7</accession>
<dbReference type="Proteomes" id="UP000475249">
    <property type="component" value="Unassembled WGS sequence"/>
</dbReference>
<dbReference type="Gene3D" id="3.60.15.10">
    <property type="entry name" value="Ribonuclease Z/Hydroxyacylglutathione hydrolase-like"/>
    <property type="match status" value="1"/>
</dbReference>
<gene>
    <name evidence="2" type="ORF">GTQ38_03355</name>
</gene>
<dbReference type="Pfam" id="PF12706">
    <property type="entry name" value="Lactamase_B_2"/>
    <property type="match status" value="1"/>
</dbReference>
<dbReference type="AlphaFoldDB" id="A0A6L9E8P7"/>
<evidence type="ECO:0000313" key="2">
    <source>
        <dbReference type="EMBL" id="NAS11024.1"/>
    </source>
</evidence>